<proteinExistence type="predicted"/>
<evidence type="ECO:0000313" key="3">
    <source>
        <dbReference type="Proteomes" id="UP001162483"/>
    </source>
</evidence>
<dbReference type="InterPro" id="IPR040138">
    <property type="entry name" value="MIER/MTA"/>
</dbReference>
<feature type="non-terminal residue" evidence="2">
    <location>
        <position position="146"/>
    </location>
</feature>
<organism evidence="2 3">
    <name type="scientific">Staurois parvus</name>
    <dbReference type="NCBI Taxonomy" id="386267"/>
    <lineage>
        <taxon>Eukaryota</taxon>
        <taxon>Metazoa</taxon>
        <taxon>Chordata</taxon>
        <taxon>Craniata</taxon>
        <taxon>Vertebrata</taxon>
        <taxon>Euteleostomi</taxon>
        <taxon>Amphibia</taxon>
        <taxon>Batrachia</taxon>
        <taxon>Anura</taxon>
        <taxon>Neobatrachia</taxon>
        <taxon>Ranoidea</taxon>
        <taxon>Ranidae</taxon>
        <taxon>Staurois</taxon>
    </lineage>
</organism>
<gene>
    <name evidence="2" type="ORF">SPARVUS_LOCUS15065622</name>
</gene>
<comment type="caution">
    <text evidence="2">The sequence shown here is derived from an EMBL/GenBank/DDBJ whole genome shotgun (WGS) entry which is preliminary data.</text>
</comment>
<evidence type="ECO:0000313" key="2">
    <source>
        <dbReference type="EMBL" id="CAI9614529.1"/>
    </source>
</evidence>
<name>A0ABN9GZG1_9NEOB</name>
<accession>A0ABN9GZG1</accession>
<feature type="compositionally biased region" description="Acidic residues" evidence="1">
    <location>
        <begin position="126"/>
        <end position="140"/>
    </location>
</feature>
<feature type="region of interest" description="Disordered" evidence="1">
    <location>
        <begin position="42"/>
        <end position="146"/>
    </location>
</feature>
<keyword evidence="3" id="KW-1185">Reference proteome</keyword>
<dbReference type="PANTHER" id="PTHR10865:SF24">
    <property type="entry name" value="MESODERM INDUCTION EARLY RESPONSE PROTEIN 1"/>
    <property type="match status" value="1"/>
</dbReference>
<sequence>MLVHEFDDERTLEEEELMEGDVNFSSEIEHLERESEMPIHELLRLYGYGSTVPLPGEEEEEEEDDEEEEDNDGNSGCSGENKDETVKDSSGQEDEAQSSDEPAPSATQDAPEVTRSRRCKYFDTNNEIEEESEDDEDYIPSEDWKK</sequence>
<feature type="compositionally biased region" description="Acidic residues" evidence="1">
    <location>
        <begin position="56"/>
        <end position="72"/>
    </location>
</feature>
<feature type="compositionally biased region" description="Acidic residues" evidence="1">
    <location>
        <begin position="10"/>
        <end position="19"/>
    </location>
</feature>
<dbReference type="PANTHER" id="PTHR10865">
    <property type="entry name" value="METASTASIS-ASSOCIATED PROTEIN AND MESODERM INDUCTION EARLY RESPONSE PROTEIN"/>
    <property type="match status" value="1"/>
</dbReference>
<dbReference type="EMBL" id="CATNWA010019703">
    <property type="protein sequence ID" value="CAI9614529.1"/>
    <property type="molecule type" value="Genomic_DNA"/>
</dbReference>
<evidence type="ECO:0000256" key="1">
    <source>
        <dbReference type="SAM" id="MobiDB-lite"/>
    </source>
</evidence>
<feature type="region of interest" description="Disordered" evidence="1">
    <location>
        <begin position="1"/>
        <end position="24"/>
    </location>
</feature>
<reference evidence="2" key="1">
    <citation type="submission" date="2023-05" db="EMBL/GenBank/DDBJ databases">
        <authorList>
            <person name="Stuckert A."/>
        </authorList>
    </citation>
    <scope>NUCLEOTIDE SEQUENCE</scope>
</reference>
<dbReference type="Proteomes" id="UP001162483">
    <property type="component" value="Unassembled WGS sequence"/>
</dbReference>
<protein>
    <submittedName>
        <fullName evidence="2">Uncharacterized protein</fullName>
    </submittedName>
</protein>